<keyword evidence="2" id="KW-1185">Reference proteome</keyword>
<dbReference type="SUPFAM" id="SSF52540">
    <property type="entry name" value="P-loop containing nucleoside triphosphate hydrolases"/>
    <property type="match status" value="1"/>
</dbReference>
<name>A0ABR9AT16_9BACL</name>
<accession>A0ABR9AT16</accession>
<dbReference type="InterPro" id="IPR027417">
    <property type="entry name" value="P-loop_NTPase"/>
</dbReference>
<dbReference type="EMBL" id="JACYTN010000001">
    <property type="protein sequence ID" value="MBD8497263.1"/>
    <property type="molecule type" value="Genomic_DNA"/>
</dbReference>
<dbReference type="Gene3D" id="3.40.50.300">
    <property type="entry name" value="P-loop containing nucleotide triphosphate hydrolases"/>
    <property type="match status" value="1"/>
</dbReference>
<organism evidence="1 2">
    <name type="scientific">Paenibacillus arenosi</name>
    <dbReference type="NCBI Taxonomy" id="2774142"/>
    <lineage>
        <taxon>Bacteria</taxon>
        <taxon>Bacillati</taxon>
        <taxon>Bacillota</taxon>
        <taxon>Bacilli</taxon>
        <taxon>Bacillales</taxon>
        <taxon>Paenibacillaceae</taxon>
        <taxon>Paenibacillus</taxon>
    </lineage>
</organism>
<evidence type="ECO:0000313" key="2">
    <source>
        <dbReference type="Proteomes" id="UP000634529"/>
    </source>
</evidence>
<reference evidence="1 2" key="1">
    <citation type="submission" date="2020-09" db="EMBL/GenBank/DDBJ databases">
        <title>Paenibacillus sp. CAU 1523 isolated from sand of Haeundae Beach.</title>
        <authorList>
            <person name="Kim W."/>
        </authorList>
    </citation>
    <scope>NUCLEOTIDE SEQUENCE [LARGE SCALE GENOMIC DNA]</scope>
    <source>
        <strain evidence="1 2">CAU 1523</strain>
    </source>
</reference>
<dbReference type="Proteomes" id="UP000634529">
    <property type="component" value="Unassembled WGS sequence"/>
</dbReference>
<sequence length="182" mass="21453">MIIMINGAYGSGKTSAANMLQPLIENSMIYDPEEIGYMLRNLIPEVVRQVDERTDDFQDMELWRILTVKTVKEVKQKYNKHLIVPMTIYKEQYFKYIYNGFKEIDEDLHHFCLLASEETIYERLAKRGDVLGGWQYQQTPRCVKALQDNNFQLHITTDKLETSEVIEVIIGKINKDSRRRQL</sequence>
<proteinExistence type="predicted"/>
<gene>
    <name evidence="1" type="ORF">IFO66_02990</name>
</gene>
<comment type="caution">
    <text evidence="1">The sequence shown here is derived from an EMBL/GenBank/DDBJ whole genome shotgun (WGS) entry which is preliminary data.</text>
</comment>
<protein>
    <submittedName>
        <fullName evidence="1">AAA family ATPase</fullName>
    </submittedName>
</protein>
<evidence type="ECO:0000313" key="1">
    <source>
        <dbReference type="EMBL" id="MBD8497263.1"/>
    </source>
</evidence>
<dbReference type="Pfam" id="PF13238">
    <property type="entry name" value="AAA_18"/>
    <property type="match status" value="1"/>
</dbReference>